<evidence type="ECO:0000313" key="5">
    <source>
        <dbReference type="EMBL" id="MRI84782.1"/>
    </source>
</evidence>
<comment type="similarity">
    <text evidence="1">Belongs to the HpcH/HpaI aldolase family.</text>
</comment>
<dbReference type="PANTHER" id="PTHR30502:SF0">
    <property type="entry name" value="PHOSPHOENOLPYRUVATE CARBOXYLASE FAMILY PROTEIN"/>
    <property type="match status" value="1"/>
</dbReference>
<name>A0A6I2GG40_9LACT</name>
<proteinExistence type="inferred from homology"/>
<comment type="caution">
    <text evidence="5">The sequence shown here is derived from an EMBL/GenBank/DDBJ whole genome shotgun (WGS) entry which is preliminary data.</text>
</comment>
<evidence type="ECO:0000313" key="6">
    <source>
        <dbReference type="Proteomes" id="UP000430975"/>
    </source>
</evidence>
<keyword evidence="3" id="KW-0456">Lyase</keyword>
<dbReference type="Proteomes" id="UP000430975">
    <property type="component" value="Unassembled WGS sequence"/>
</dbReference>
<dbReference type="EMBL" id="WJQS01000002">
    <property type="protein sequence ID" value="MRI84782.1"/>
    <property type="molecule type" value="Genomic_DNA"/>
</dbReference>
<reference evidence="5 6" key="1">
    <citation type="submission" date="2019-11" db="EMBL/GenBank/DDBJ databases">
        <title>Characterisation of Fundicoccus ignavus gen. nov. sp. nov., a novel genus of the family Aerococcaceae isolated from bulk tank milk.</title>
        <authorList>
            <person name="Siebert A."/>
            <person name="Huptas C."/>
            <person name="Wenning M."/>
            <person name="Scherer S."/>
            <person name="Doll E.V."/>
        </authorList>
    </citation>
    <scope>NUCLEOTIDE SEQUENCE [LARGE SCALE GENOMIC DNA]</scope>
    <source>
        <strain evidence="5 6">WS4759</strain>
    </source>
</reference>
<feature type="domain" description="HpcH/HpaI aldolase/citrate lyase" evidence="4">
    <location>
        <begin position="24"/>
        <end position="247"/>
    </location>
</feature>
<dbReference type="GO" id="GO:0046872">
    <property type="term" value="F:metal ion binding"/>
    <property type="evidence" value="ECO:0007669"/>
    <property type="project" value="UniProtKB-KW"/>
</dbReference>
<gene>
    <name evidence="5" type="ORF">GIY09_02570</name>
</gene>
<dbReference type="SUPFAM" id="SSF51621">
    <property type="entry name" value="Phosphoenolpyruvate/pyruvate domain"/>
    <property type="match status" value="1"/>
</dbReference>
<organism evidence="5 6">
    <name type="scientific">Fundicoccus ignavus</name>
    <dbReference type="NCBI Taxonomy" id="2664442"/>
    <lineage>
        <taxon>Bacteria</taxon>
        <taxon>Bacillati</taxon>
        <taxon>Bacillota</taxon>
        <taxon>Bacilli</taxon>
        <taxon>Lactobacillales</taxon>
        <taxon>Aerococcaceae</taxon>
        <taxon>Fundicoccus</taxon>
    </lineage>
</organism>
<dbReference type="Pfam" id="PF03328">
    <property type="entry name" value="HpcH_HpaI"/>
    <property type="match status" value="1"/>
</dbReference>
<keyword evidence="2" id="KW-0479">Metal-binding</keyword>
<evidence type="ECO:0000256" key="3">
    <source>
        <dbReference type="ARBA" id="ARBA00023239"/>
    </source>
</evidence>
<dbReference type="InterPro" id="IPR015813">
    <property type="entry name" value="Pyrv/PenolPyrv_kinase-like_dom"/>
</dbReference>
<keyword evidence="6" id="KW-1185">Reference proteome</keyword>
<evidence type="ECO:0000256" key="2">
    <source>
        <dbReference type="ARBA" id="ARBA00022723"/>
    </source>
</evidence>
<evidence type="ECO:0000256" key="1">
    <source>
        <dbReference type="ARBA" id="ARBA00005568"/>
    </source>
</evidence>
<dbReference type="AlphaFoldDB" id="A0A6I2GG40"/>
<dbReference type="Gene3D" id="3.20.20.60">
    <property type="entry name" value="Phosphoenolpyruvate-binding domains"/>
    <property type="match status" value="1"/>
</dbReference>
<evidence type="ECO:0000259" key="4">
    <source>
        <dbReference type="Pfam" id="PF03328"/>
    </source>
</evidence>
<dbReference type="GO" id="GO:0016832">
    <property type="term" value="F:aldehyde-lyase activity"/>
    <property type="evidence" value="ECO:0007669"/>
    <property type="project" value="TreeGrafter"/>
</dbReference>
<dbReference type="RefSeq" id="WP_153863152.1">
    <property type="nucleotide sequence ID" value="NZ_WJQS01000002.1"/>
</dbReference>
<dbReference type="InterPro" id="IPR050251">
    <property type="entry name" value="HpcH-HpaI_aldolase"/>
</dbReference>
<sequence length="258" mass="29149">MKENMILKKMKDGQQVVGTFFETIGTSIVECLGIAGLDFFIVDFEHSTFTAESLLEIVHTAELRDMSTLMRIKEISRSNVLRPLDVGVQGLIIPNVQSVEEVKQVIKWGKYTPIGERGFFYSRVTDFGFSDNVNDLDQFFESRNRESLIIPQCETVECLNVIEKICALEGVDGIFVGPYDLTIALGIPAQFDHPTYTEALARIYKACRDNNKFTLIFGADTEQARRYREYGFDAITCSMDATLMIQAFKAMLETVKAD</sequence>
<accession>A0A6I2GG40</accession>
<dbReference type="InterPro" id="IPR005000">
    <property type="entry name" value="Aldolase/citrate-lyase_domain"/>
</dbReference>
<dbReference type="PANTHER" id="PTHR30502">
    <property type="entry name" value="2-KETO-3-DEOXY-L-RHAMNONATE ALDOLASE"/>
    <property type="match status" value="1"/>
</dbReference>
<dbReference type="InterPro" id="IPR040442">
    <property type="entry name" value="Pyrv_kinase-like_dom_sf"/>
</dbReference>
<protein>
    <recommendedName>
        <fullName evidence="4">HpcH/HpaI aldolase/citrate lyase domain-containing protein</fullName>
    </recommendedName>
</protein>
<dbReference type="GO" id="GO:0005737">
    <property type="term" value="C:cytoplasm"/>
    <property type="evidence" value="ECO:0007669"/>
    <property type="project" value="TreeGrafter"/>
</dbReference>